<sequence>MSLTLGEIKTAQISDELITIKSLSYVNNKYFALLAYNANYYYSDDGINWSKRTITEENAQSTVWGGIIYFSPKNCYIMMPSVQRVGQFPRGTTFLLKSSDAITWNSLTLPTSGIWSSIINNDSTIIVADQDSPTIVYSIDGSSWTKEDLSTLGITGGITSAVYDSTTSQFYLAVANVKSVPGLISIVHGTPGNWNYEAIQTSFDYVSTSPKLLVAEGSFIWYTSRAVKMKPLRADISKFTLPDAWETIEPVGVDLNTEKIVSLDYAYDNGFLCNVGTKLLDSETTIMYYPFGGYIYNYEKTDFSNQLERARFEYIINDPTRNRFMFANIGADAKGTKTVNYANIIEKITPSGKRLMNYQDIHASDIDSWKSFREKYQSGDFAGAQAIAQTLTNTQMNAQALNDLFNFIVETEQLSDPTFKSDIIQVSMTAPPDLQVGRMYFKEYT</sequence>
<accession>A0A8S5SH01</accession>
<dbReference type="InterPro" id="IPR036278">
    <property type="entry name" value="Sialidase_sf"/>
</dbReference>
<organism evidence="1">
    <name type="scientific">Siphoviridae sp. ctBCr48</name>
    <dbReference type="NCBI Taxonomy" id="2827802"/>
    <lineage>
        <taxon>Viruses</taxon>
        <taxon>Duplodnaviria</taxon>
        <taxon>Heunggongvirae</taxon>
        <taxon>Uroviricota</taxon>
        <taxon>Caudoviricetes</taxon>
    </lineage>
</organism>
<protein>
    <submittedName>
        <fullName evidence="1">Uncharacterized protein</fullName>
    </submittedName>
</protein>
<name>A0A8S5SH01_9CAUD</name>
<dbReference type="SUPFAM" id="SSF50939">
    <property type="entry name" value="Sialidases"/>
    <property type="match status" value="1"/>
</dbReference>
<evidence type="ECO:0000313" key="1">
    <source>
        <dbReference type="EMBL" id="DAF50289.1"/>
    </source>
</evidence>
<dbReference type="EMBL" id="BK032595">
    <property type="protein sequence ID" value="DAF50289.1"/>
    <property type="molecule type" value="Genomic_DNA"/>
</dbReference>
<proteinExistence type="predicted"/>
<reference evidence="1" key="1">
    <citation type="journal article" date="2021" name="Proc. Natl. Acad. Sci. U.S.A.">
        <title>A Catalog of Tens of Thousands of Viruses from Human Metagenomes Reveals Hidden Associations with Chronic Diseases.</title>
        <authorList>
            <person name="Tisza M.J."/>
            <person name="Buck C.B."/>
        </authorList>
    </citation>
    <scope>NUCLEOTIDE SEQUENCE</scope>
    <source>
        <strain evidence="1">CtBCr48</strain>
    </source>
</reference>